<reference evidence="3" key="1">
    <citation type="submission" date="2020-04" db="EMBL/GenBank/DDBJ databases">
        <authorList>
            <person name="Neveu A P."/>
        </authorList>
    </citation>
    <scope>NUCLEOTIDE SEQUENCE</scope>
    <source>
        <tissue evidence="3">Whole embryo</tissue>
    </source>
</reference>
<dbReference type="SUPFAM" id="SSF56672">
    <property type="entry name" value="DNA/RNA polymerases"/>
    <property type="match status" value="1"/>
</dbReference>
<dbReference type="Pfam" id="PF03372">
    <property type="entry name" value="Exo_endo_phos"/>
    <property type="match status" value="1"/>
</dbReference>
<dbReference type="Pfam" id="PF13966">
    <property type="entry name" value="zf-RVT"/>
    <property type="match status" value="1"/>
</dbReference>
<dbReference type="AlphaFoldDB" id="A0A6F9DMW6"/>
<accession>A0A6F9DMW6</accession>
<evidence type="ECO:0000256" key="1">
    <source>
        <dbReference type="SAM" id="Coils"/>
    </source>
</evidence>
<dbReference type="CDD" id="cd01650">
    <property type="entry name" value="RT_nLTR_like"/>
    <property type="match status" value="1"/>
</dbReference>
<dbReference type="EMBL" id="LR788669">
    <property type="protein sequence ID" value="CAB3264531.1"/>
    <property type="molecule type" value="mRNA"/>
</dbReference>
<name>A0A6F9DMW6_9ASCI</name>
<sequence>MSITVASFNVAGIRDPPKRKSIFKYIRDKKYHISLIQETHCSHKHEKLWQMEWGGEIVWAHGTNRSKGVAILFSKNLTYSVIEQAADPNGRFLITSVKIGNRNLTIANIYGPNNDNPDFFNIFFTRLISAADGDMIVGGDFNVILNSTLDKNRGPPHANKNSRVTVQAYMSTLELYDVFRHRQGDARKYSRIQTNPMVATRIDFFLTSKSLLTKVTSANIVTGIMSDHKIVTMTLNVAPNVHGKGYWKLNTRLLDNKQYIELMRKTIKDYIITNPANHVNPHVRWDALKAVLRGVSIEFSARLKKENSARQNELERNIEALEEKISRTNGSPLDPNAPVKLTQLKSSLDVLVENKTKGAIIRSRTLWAEKGEKNTKYFLNLEKRHVVKKSINRLKNGDQVYTDQKSILTELSRFYEDLYKRRDPKCPQSQIDSYLANLNLPKLNAYETETSEDPISKDEIKFAINTMPKNKSPGLDGLPAEFYQCFWPDITSIFCEAWDYTEETGHFSQSQAQGVLTLIPKPHKDPLLTTNYRPISLLNTDYKIMSKVINNRIRKHIKHLIKPDQNGFMKGRYIGDNLRVLFDIIDSCDFYEVPGAVLSLDIYKAFDTISWDYIASALNAFGFGNKLKRWIKCCYSRPTCRITNNNFLSKAFRIERGVRQGDPLSPTLFLICIECLAEALRQDTFQGIKLKNKEFKVSLLADDTLIFLRGDQTDFDRVFRVLDMFGEMSGCKLNMGKSLAFFIGPKRLSEEKPYADKGLAWPNTSFRYLGVEIPIKDRKQLFSLNFGNMISKISAILNIWSSRGLTLLGRICILKSLVLPTLIYKISVLPITLPNIFLRKLKTKLFQFVWGSKWERIKRNTLIANVDNGGANMLDVESYILSLNLKWVLKLLDVEYEAPWKHLEKNALSLMELESWVRGNLPTSSKQCAQIIPLQTVRKIITDIRSITHVVHSPKTHSRALWASKSVRLRSKTFYLKPLINAGILDYSDLLNSEGEYYKYDQLADKYKFTPNNTDFKIFIKMVAALPPEWDHTDDLSKNNLNLIDECLEMFQEYKTPKALYNKIKQYVTVCPEKQQKKWERDLNLTPNTTPWEKLYSKVYHSTFETKLRSFQIKLNLRAIVTNEALHSFGKTDSDQCVFCLKGPETVSHLFYRCEHVKSYWEDVTSWISAKLLFSLRINPVTLVFGTHLDDDLLNCLLLCARFVIYRCKYGGTLPTLCLFISLFKSVKTSEYVSALKNNRLATFKVKWAGL</sequence>
<dbReference type="CDD" id="cd09076">
    <property type="entry name" value="L1-EN"/>
    <property type="match status" value="1"/>
</dbReference>
<evidence type="ECO:0000259" key="2">
    <source>
        <dbReference type="PROSITE" id="PS50878"/>
    </source>
</evidence>
<dbReference type="GO" id="GO:0003824">
    <property type="term" value="F:catalytic activity"/>
    <property type="evidence" value="ECO:0007669"/>
    <property type="project" value="InterPro"/>
</dbReference>
<dbReference type="InterPro" id="IPR036691">
    <property type="entry name" value="Endo/exonu/phosph_ase_sf"/>
</dbReference>
<organism evidence="3">
    <name type="scientific">Phallusia mammillata</name>
    <dbReference type="NCBI Taxonomy" id="59560"/>
    <lineage>
        <taxon>Eukaryota</taxon>
        <taxon>Metazoa</taxon>
        <taxon>Chordata</taxon>
        <taxon>Tunicata</taxon>
        <taxon>Ascidiacea</taxon>
        <taxon>Phlebobranchia</taxon>
        <taxon>Ascidiidae</taxon>
        <taxon>Phallusia</taxon>
    </lineage>
</organism>
<dbReference type="Pfam" id="PF00078">
    <property type="entry name" value="RVT_1"/>
    <property type="match status" value="1"/>
</dbReference>
<feature type="domain" description="Reverse transcriptase" evidence="2">
    <location>
        <begin position="500"/>
        <end position="773"/>
    </location>
</feature>
<dbReference type="PANTHER" id="PTHR31635:SF196">
    <property type="entry name" value="REVERSE TRANSCRIPTASE DOMAIN-CONTAINING PROTEIN-RELATED"/>
    <property type="match status" value="1"/>
</dbReference>
<protein>
    <submittedName>
        <fullName evidence="3">Pol-like protein</fullName>
    </submittedName>
</protein>
<dbReference type="PROSITE" id="PS50878">
    <property type="entry name" value="RT_POL"/>
    <property type="match status" value="1"/>
</dbReference>
<proteinExistence type="evidence at transcript level"/>
<dbReference type="InterPro" id="IPR043502">
    <property type="entry name" value="DNA/RNA_pol_sf"/>
</dbReference>
<gene>
    <name evidence="3" type="primary">Nynrin-003</name>
</gene>
<dbReference type="SUPFAM" id="SSF56219">
    <property type="entry name" value="DNase I-like"/>
    <property type="match status" value="1"/>
</dbReference>
<evidence type="ECO:0000313" key="3">
    <source>
        <dbReference type="EMBL" id="CAB3264531.1"/>
    </source>
</evidence>
<dbReference type="InterPro" id="IPR000477">
    <property type="entry name" value="RT_dom"/>
</dbReference>
<keyword evidence="1" id="KW-0175">Coiled coil</keyword>
<dbReference type="InterPro" id="IPR005135">
    <property type="entry name" value="Endo/exonuclease/phosphatase"/>
</dbReference>
<dbReference type="Gene3D" id="3.60.10.10">
    <property type="entry name" value="Endonuclease/exonuclease/phosphatase"/>
    <property type="match status" value="1"/>
</dbReference>
<dbReference type="InterPro" id="IPR026960">
    <property type="entry name" value="RVT-Znf"/>
</dbReference>
<dbReference type="PANTHER" id="PTHR31635">
    <property type="entry name" value="REVERSE TRANSCRIPTASE DOMAIN-CONTAINING PROTEIN-RELATED"/>
    <property type="match status" value="1"/>
</dbReference>
<feature type="coiled-coil region" evidence="1">
    <location>
        <begin position="304"/>
        <end position="331"/>
    </location>
</feature>